<evidence type="ECO:0000259" key="1">
    <source>
        <dbReference type="Pfam" id="PF20613"/>
    </source>
</evidence>
<proteinExistence type="predicted"/>
<keyword evidence="3" id="KW-1185">Reference proteome</keyword>
<organism evidence="2 3">
    <name type="scientific">Massilia haematophila</name>
    <dbReference type="NCBI Taxonomy" id="457923"/>
    <lineage>
        <taxon>Bacteria</taxon>
        <taxon>Pseudomonadati</taxon>
        <taxon>Pseudomonadota</taxon>
        <taxon>Betaproteobacteria</taxon>
        <taxon>Burkholderiales</taxon>
        <taxon>Oxalobacteraceae</taxon>
        <taxon>Telluria group</taxon>
        <taxon>Massilia</taxon>
    </lineage>
</organism>
<accession>A0ABV7PH03</accession>
<dbReference type="RefSeq" id="WP_379733415.1">
    <property type="nucleotide sequence ID" value="NZ_JBHRVV010000001.1"/>
</dbReference>
<protein>
    <submittedName>
        <fullName evidence="2">HipA family kinase</fullName>
    </submittedName>
</protein>
<name>A0ABV7PH03_9BURK</name>
<gene>
    <name evidence="2" type="ORF">ACFOPH_02975</name>
</gene>
<sequence>MTSNIAPLEIIEILRPAEQGRTMPFLCRAEDEQLYYVKGKTAGVRGQFCEWVVAHLAESFGLPVPPFRQVRVSQELLDESPASYQALGSGIAFASLARTQAQWFENSFISEVPMDLRRAVIVFDWWIRNSDRIYDNPNLLWSPGSKELVVIDHAFAFDDDFWPTVFLQYHVFREEWDSIKNDPALQAVYSTKMQDALERWDDACNTAPQEWKVKTGTDDELLDYAAALSILEGCKGNGLWTLA</sequence>
<dbReference type="GO" id="GO:0016301">
    <property type="term" value="F:kinase activity"/>
    <property type="evidence" value="ECO:0007669"/>
    <property type="project" value="UniProtKB-KW"/>
</dbReference>
<comment type="caution">
    <text evidence="2">The sequence shown here is derived from an EMBL/GenBank/DDBJ whole genome shotgun (WGS) entry which is preliminary data.</text>
</comment>
<evidence type="ECO:0000313" key="2">
    <source>
        <dbReference type="EMBL" id="MFC3457214.1"/>
    </source>
</evidence>
<keyword evidence="2" id="KW-0808">Transferase</keyword>
<reference evidence="3" key="1">
    <citation type="journal article" date="2019" name="Int. J. Syst. Evol. Microbiol.">
        <title>The Global Catalogue of Microorganisms (GCM) 10K type strain sequencing project: providing services to taxonomists for standard genome sequencing and annotation.</title>
        <authorList>
            <consortium name="The Broad Institute Genomics Platform"/>
            <consortium name="The Broad Institute Genome Sequencing Center for Infectious Disease"/>
            <person name="Wu L."/>
            <person name="Ma J."/>
        </authorList>
    </citation>
    <scope>NUCLEOTIDE SEQUENCE [LARGE SCALE GENOMIC DNA]</scope>
    <source>
        <strain evidence="3">CCM 7480</strain>
    </source>
</reference>
<dbReference type="EMBL" id="JBHRVV010000001">
    <property type="protein sequence ID" value="MFC3457214.1"/>
    <property type="molecule type" value="Genomic_DNA"/>
</dbReference>
<dbReference type="InterPro" id="IPR046748">
    <property type="entry name" value="HipA_2"/>
</dbReference>
<dbReference type="Proteomes" id="UP001595665">
    <property type="component" value="Unassembled WGS sequence"/>
</dbReference>
<keyword evidence="2" id="KW-0418">Kinase</keyword>
<dbReference type="Pfam" id="PF20613">
    <property type="entry name" value="HipA_2"/>
    <property type="match status" value="1"/>
</dbReference>
<evidence type="ECO:0000313" key="3">
    <source>
        <dbReference type="Proteomes" id="UP001595665"/>
    </source>
</evidence>
<feature type="domain" description="HipA-like kinase" evidence="1">
    <location>
        <begin position="10"/>
        <end position="241"/>
    </location>
</feature>